<evidence type="ECO:0008006" key="3">
    <source>
        <dbReference type="Google" id="ProtNLM"/>
    </source>
</evidence>
<name>A0A086Y658_9RHOB</name>
<dbReference type="AlphaFoldDB" id="A0A086Y658"/>
<dbReference type="eggNOG" id="ENOG5032ZE4">
    <property type="taxonomic scope" value="Bacteria"/>
</dbReference>
<evidence type="ECO:0000313" key="1">
    <source>
        <dbReference type="EMBL" id="KFI29758.1"/>
    </source>
</evidence>
<evidence type="ECO:0000313" key="2">
    <source>
        <dbReference type="Proteomes" id="UP000028824"/>
    </source>
</evidence>
<reference evidence="1 2" key="1">
    <citation type="submission" date="2014-03" db="EMBL/GenBank/DDBJ databases">
        <title>Genome of Paenirhodobacter enshiensis DW2-9.</title>
        <authorList>
            <person name="Wang D."/>
            <person name="Wang G."/>
        </authorList>
    </citation>
    <scope>NUCLEOTIDE SEQUENCE [LARGE SCALE GENOMIC DNA]</scope>
    <source>
        <strain evidence="1 2">DW2-9</strain>
    </source>
</reference>
<dbReference type="OrthoDB" id="5641374at2"/>
<keyword evidence="2" id="KW-1185">Reference proteome</keyword>
<dbReference type="EMBL" id="JFZB01000003">
    <property type="protein sequence ID" value="KFI29758.1"/>
    <property type="molecule type" value="Genomic_DNA"/>
</dbReference>
<protein>
    <recommendedName>
        <fullName evidence="3">DUF3775 domain-containing protein</fullName>
    </recommendedName>
</protein>
<dbReference type="STRING" id="1105367.CG50_08995"/>
<accession>A0A086Y658</accession>
<dbReference type="Pfam" id="PF12616">
    <property type="entry name" value="DUF3775"/>
    <property type="match status" value="1"/>
</dbReference>
<sequence length="115" mass="12583">MQLPISTDKVATVIIRARKFDADMPDAGQGRELRAFIAALNEDEQAALTAILWIGRETFDASEFDEAFATARDEATTPTEDYLLGIPLLADYLEDGMNALGIDVEDEGEEAFPTV</sequence>
<organism evidence="1 2">
    <name type="scientific">Paenirhodobacter enshiensis</name>
    <dbReference type="NCBI Taxonomy" id="1105367"/>
    <lineage>
        <taxon>Bacteria</taxon>
        <taxon>Pseudomonadati</taxon>
        <taxon>Pseudomonadota</taxon>
        <taxon>Alphaproteobacteria</taxon>
        <taxon>Rhodobacterales</taxon>
        <taxon>Rhodobacter group</taxon>
        <taxon>Paenirhodobacter</taxon>
    </lineage>
</organism>
<gene>
    <name evidence="1" type="ORF">CG50_08995</name>
</gene>
<dbReference type="RefSeq" id="WP_036634898.1">
    <property type="nucleotide sequence ID" value="NZ_JAYRMG010000003.1"/>
</dbReference>
<comment type="caution">
    <text evidence="1">The sequence shown here is derived from an EMBL/GenBank/DDBJ whole genome shotgun (WGS) entry which is preliminary data.</text>
</comment>
<dbReference type="InterPro" id="IPR022254">
    <property type="entry name" value="DUF3775"/>
</dbReference>
<dbReference type="Proteomes" id="UP000028824">
    <property type="component" value="Unassembled WGS sequence"/>
</dbReference>
<proteinExistence type="predicted"/>